<dbReference type="AlphaFoldDB" id="A0A316UPD4"/>
<keyword evidence="3" id="KW-1185">Reference proteome</keyword>
<name>A0A316UPD4_9BASI</name>
<evidence type="ECO:0000313" key="3">
    <source>
        <dbReference type="Proteomes" id="UP000245884"/>
    </source>
</evidence>
<dbReference type="STRING" id="1569628.A0A316UPD4"/>
<feature type="region of interest" description="Disordered" evidence="1">
    <location>
        <begin position="202"/>
        <end position="235"/>
    </location>
</feature>
<feature type="region of interest" description="Disordered" evidence="1">
    <location>
        <begin position="1002"/>
        <end position="1030"/>
    </location>
</feature>
<feature type="compositionally biased region" description="Polar residues" evidence="1">
    <location>
        <begin position="1002"/>
        <end position="1017"/>
    </location>
</feature>
<feature type="compositionally biased region" description="Low complexity" evidence="1">
    <location>
        <begin position="162"/>
        <end position="174"/>
    </location>
</feature>
<evidence type="ECO:0000256" key="1">
    <source>
        <dbReference type="SAM" id="MobiDB-lite"/>
    </source>
</evidence>
<dbReference type="OrthoDB" id="185373at2759"/>
<reference evidence="2 3" key="1">
    <citation type="journal article" date="2018" name="Mol. Biol. Evol.">
        <title>Broad Genomic Sampling Reveals a Smut Pathogenic Ancestry of the Fungal Clade Ustilaginomycotina.</title>
        <authorList>
            <person name="Kijpornyongpan T."/>
            <person name="Mondo S.J."/>
            <person name="Barry K."/>
            <person name="Sandor L."/>
            <person name="Lee J."/>
            <person name="Lipzen A."/>
            <person name="Pangilinan J."/>
            <person name="LaButti K."/>
            <person name="Hainaut M."/>
            <person name="Henrissat B."/>
            <person name="Grigoriev I.V."/>
            <person name="Spatafora J.W."/>
            <person name="Aime M.C."/>
        </authorList>
    </citation>
    <scope>NUCLEOTIDE SEQUENCE [LARGE SCALE GENOMIC DNA]</scope>
    <source>
        <strain evidence="2 3">MCA 5214</strain>
    </source>
</reference>
<dbReference type="Proteomes" id="UP000245884">
    <property type="component" value="Unassembled WGS sequence"/>
</dbReference>
<evidence type="ECO:0000313" key="2">
    <source>
        <dbReference type="EMBL" id="PWN27157.1"/>
    </source>
</evidence>
<protein>
    <submittedName>
        <fullName evidence="2">Uncharacterized protein</fullName>
    </submittedName>
</protein>
<feature type="compositionally biased region" description="Low complexity" evidence="1">
    <location>
        <begin position="1018"/>
        <end position="1028"/>
    </location>
</feature>
<dbReference type="GeneID" id="37025656"/>
<feature type="region of interest" description="Disordered" evidence="1">
    <location>
        <begin position="1160"/>
        <end position="1179"/>
    </location>
</feature>
<dbReference type="EMBL" id="KZ819669">
    <property type="protein sequence ID" value="PWN27157.1"/>
    <property type="molecule type" value="Genomic_DNA"/>
</dbReference>
<organism evidence="2 3">
    <name type="scientific">Jaminaea rosea</name>
    <dbReference type="NCBI Taxonomy" id="1569628"/>
    <lineage>
        <taxon>Eukaryota</taxon>
        <taxon>Fungi</taxon>
        <taxon>Dikarya</taxon>
        <taxon>Basidiomycota</taxon>
        <taxon>Ustilaginomycotina</taxon>
        <taxon>Exobasidiomycetes</taxon>
        <taxon>Microstromatales</taxon>
        <taxon>Microstromatales incertae sedis</taxon>
        <taxon>Jaminaea</taxon>
    </lineage>
</organism>
<feature type="compositionally biased region" description="Low complexity" evidence="1">
    <location>
        <begin position="91"/>
        <end position="102"/>
    </location>
</feature>
<dbReference type="RefSeq" id="XP_025361769.1">
    <property type="nucleotide sequence ID" value="XM_025503833.1"/>
</dbReference>
<gene>
    <name evidence="2" type="ORF">BDZ90DRAFT_187164</name>
</gene>
<sequence>MSVPHGLMLRAWAARRSIHSGSREGAARMAPTQDPSASSKSGDGHRIVQRRPARSAAKLAAAETPESSRSSKVAADEGKPPTAHAKELHQSSSPSRAAATTSSHHESRLASSRLPNSSASSLYRVEYPRVKAGTPRLPSDRKKSYEDSASGWHSSNVEGAGPSSSPSDTPTRSSKATSLDPRGSFAALASSLRSMSALTANDMCVPRPPSRSDPDAWNRQSDDTGKGKEREVDTAGAPLEFQGNKEACRRAVDELEASLSRWTAGLGVNQREATINIDEALQLYFSACSRLGEADAPPQSMKAVRALVSCRRLWPSWYPRATTHQAINDYLLQHHDTKATAFLAKIARRQNEHRTLYERDSRILLRLCVSLLSSPSLLDRRRGKSTLIQALSRQKDPSCSFATLSLRTALLANFCRAAEGWAKDPAIVPLALGVDALIRRNTIRMQEQGVGDREELLEKAWLAVVAWRALKAPRAKTPDSSFPALDPDLVAWAKDLHKEEVPRIAGLDRILHSILFRAQVERGVPSAHQHAEGYQQLLRSIDDLGFSGGALSWRHAIEALLGSHRAFMRPYEYRSRAARFTAPSATQSQAPFKGPDLIQLYEASLLYEASIRASKPAIALAPPLIDALLCQFPPRIERAMEIYRQTQASHTTRPVVSGHGWRSLSRLAFFRRPSEVSSTVNADDEVDSIQSLQQTAALAKSLLDFLLKRDDPNGPPPEGPELQYAIEIVKDLIAQGRGSSLSQLDRQIYTVKILVGLSAHGRRRVAEQGRHTTSEDDFTEALDFWNLLIGQSKDRDVDLHRPNSASRLAASTATRVAWSSWLDDIHNGALRDIAMALAGRGLKSEGSPSRDWREAPFALPPRHKYVALPLAPLSIVVDCILRTIKPDRSARASGSCISLLTQFAQLATYSAHYRMRMTTKEDLRDYIVMRCWHWHSDPPPDHASLSSAIHRLGVFHLHSVVPDTPVIGAYMEASNRIGDYATVFELWQGLLLSTINERNRETGFSNSTSNSAGSLPRQQQQQQQQQQQRLDFTGVSARLPAADRPAINSAIVSILLDAKGWCGEEETGRRAWALVGRLDEGRQVDDKLRNVNVWTSWLEFLCRCGRLSEALGDQGLDAMLVGSNPRPNAKTLTTVLSFALRKDLEEGAARARLRRTMADWDDKPATGPTLPRATSEGGTAFQTLRERIQRGDYGQGMWEEIVSERPDMMKASL</sequence>
<proteinExistence type="predicted"/>
<feature type="compositionally biased region" description="Basic and acidic residues" evidence="1">
    <location>
        <begin position="210"/>
        <end position="233"/>
    </location>
</feature>
<feature type="compositionally biased region" description="Basic and acidic residues" evidence="1">
    <location>
        <begin position="74"/>
        <end position="89"/>
    </location>
</feature>
<feature type="compositionally biased region" description="Low complexity" evidence="1">
    <location>
        <begin position="109"/>
        <end position="122"/>
    </location>
</feature>
<feature type="region of interest" description="Disordered" evidence="1">
    <location>
        <begin position="18"/>
        <end position="182"/>
    </location>
</feature>
<accession>A0A316UPD4</accession>